<reference evidence="16" key="3">
    <citation type="submission" date="2025-09" db="UniProtKB">
        <authorList>
            <consortium name="Ensembl"/>
        </authorList>
    </citation>
    <scope>IDENTIFICATION</scope>
</reference>
<reference evidence="16 17" key="1">
    <citation type="journal article" date="2010" name="Nature">
        <title>The genome of a songbird.</title>
        <authorList>
            <person name="Warren W.C."/>
            <person name="Clayton D.F."/>
            <person name="Ellegren H."/>
            <person name="Arnold A.P."/>
            <person name="Hillier L.W."/>
            <person name="Kunstner A."/>
            <person name="Searle S."/>
            <person name="White S."/>
            <person name="Vilella A.J."/>
            <person name="Fairley S."/>
            <person name="Heger A."/>
            <person name="Kong L."/>
            <person name="Ponting C.P."/>
            <person name="Jarvis E.D."/>
            <person name="Mello C.V."/>
            <person name="Minx P."/>
            <person name="Lovell P."/>
            <person name="Velho T.A."/>
            <person name="Ferris M."/>
            <person name="Balakrishnan C.N."/>
            <person name="Sinha S."/>
            <person name="Blatti C."/>
            <person name="London S.E."/>
            <person name="Li Y."/>
            <person name="Lin Y.C."/>
            <person name="George J."/>
            <person name="Sweedler J."/>
            <person name="Southey B."/>
            <person name="Gunaratne P."/>
            <person name="Watson M."/>
            <person name="Nam K."/>
            <person name="Backstrom N."/>
            <person name="Smeds L."/>
            <person name="Nabholz B."/>
            <person name="Itoh Y."/>
            <person name="Whitney O."/>
            <person name="Pfenning A.R."/>
            <person name="Howard J."/>
            <person name="Volker M."/>
            <person name="Skinner B.M."/>
            <person name="Griffin D.K."/>
            <person name="Ye L."/>
            <person name="McLaren W.M."/>
            <person name="Flicek P."/>
            <person name="Quesada V."/>
            <person name="Velasco G."/>
            <person name="Lopez-Otin C."/>
            <person name="Puente X.S."/>
            <person name="Olender T."/>
            <person name="Lancet D."/>
            <person name="Smit A.F."/>
            <person name="Hubley R."/>
            <person name="Konkel M.K."/>
            <person name="Walker J.A."/>
            <person name="Batzer M.A."/>
            <person name="Gu W."/>
            <person name="Pollock D.D."/>
            <person name="Chen L."/>
            <person name="Cheng Z."/>
            <person name="Eichler E.E."/>
            <person name="Stapley J."/>
            <person name="Slate J."/>
            <person name="Ekblom R."/>
            <person name="Birkhead T."/>
            <person name="Burke T."/>
            <person name="Burt D."/>
            <person name="Scharff C."/>
            <person name="Adam I."/>
            <person name="Richard H."/>
            <person name="Sultan M."/>
            <person name="Soldatov A."/>
            <person name="Lehrach H."/>
            <person name="Edwards S.V."/>
            <person name="Yang S.P."/>
            <person name="Li X."/>
            <person name="Graves T."/>
            <person name="Fulton L."/>
            <person name="Nelson J."/>
            <person name="Chinwalla A."/>
            <person name="Hou S."/>
            <person name="Mardis E.R."/>
            <person name="Wilson R.K."/>
        </authorList>
    </citation>
    <scope>NUCLEOTIDE SEQUENCE [LARGE SCALE GENOMIC DNA]</scope>
</reference>
<evidence type="ECO:0000313" key="17">
    <source>
        <dbReference type="Proteomes" id="UP000007754"/>
    </source>
</evidence>
<dbReference type="GO" id="GO:0031573">
    <property type="term" value="P:mitotic intra-S DNA damage checkpoint signaling"/>
    <property type="evidence" value="ECO:0007669"/>
    <property type="project" value="Ensembl"/>
</dbReference>
<dbReference type="AlphaFoldDB" id="H1A4J2"/>
<dbReference type="GO" id="GO:0005524">
    <property type="term" value="F:ATP binding"/>
    <property type="evidence" value="ECO:0007669"/>
    <property type="project" value="UniProtKB-KW"/>
</dbReference>
<keyword evidence="7" id="KW-0227">DNA damage</keyword>
<dbReference type="GO" id="GO:0005730">
    <property type="term" value="C:nucleolus"/>
    <property type="evidence" value="ECO:0007669"/>
    <property type="project" value="Ensembl"/>
</dbReference>
<evidence type="ECO:0000313" key="16">
    <source>
        <dbReference type="Ensembl" id="ENSTGUP00000017808.2"/>
    </source>
</evidence>
<feature type="compositionally biased region" description="Gly residues" evidence="14">
    <location>
        <begin position="156"/>
        <end position="176"/>
    </location>
</feature>
<evidence type="ECO:0000256" key="11">
    <source>
        <dbReference type="ARBA" id="ARBA00053607"/>
    </source>
</evidence>
<feature type="compositionally biased region" description="Basic and acidic residues" evidence="14">
    <location>
        <begin position="274"/>
        <end position="285"/>
    </location>
</feature>
<dbReference type="InterPro" id="IPR003593">
    <property type="entry name" value="AAA+_ATPase"/>
</dbReference>
<evidence type="ECO:0000256" key="10">
    <source>
        <dbReference type="ARBA" id="ARBA00023306"/>
    </source>
</evidence>
<dbReference type="GO" id="GO:0008156">
    <property type="term" value="P:negative regulation of DNA replication"/>
    <property type="evidence" value="ECO:0007669"/>
    <property type="project" value="Ensembl"/>
</dbReference>
<dbReference type="Ensembl" id="ENSTGUT00000018213.2">
    <property type="protein sequence ID" value="ENSTGUP00000017808.2"/>
    <property type="gene ID" value="ENSTGUG00000017526.2"/>
</dbReference>
<evidence type="ECO:0000256" key="2">
    <source>
        <dbReference type="ARBA" id="ARBA00004286"/>
    </source>
</evidence>
<dbReference type="GO" id="GO:0003682">
    <property type="term" value="F:chromatin binding"/>
    <property type="evidence" value="ECO:0007669"/>
    <property type="project" value="TreeGrafter"/>
</dbReference>
<feature type="compositionally biased region" description="Low complexity" evidence="14">
    <location>
        <begin position="906"/>
        <end position="924"/>
    </location>
</feature>
<dbReference type="SUPFAM" id="SSF52540">
    <property type="entry name" value="P-loop containing nucleoside triphosphate hydrolases"/>
    <property type="match status" value="1"/>
</dbReference>
<evidence type="ECO:0000256" key="12">
    <source>
        <dbReference type="ARBA" id="ARBA00063479"/>
    </source>
</evidence>
<feature type="compositionally biased region" description="Low complexity" evidence="14">
    <location>
        <begin position="345"/>
        <end position="356"/>
    </location>
</feature>
<dbReference type="GO" id="GO:0003689">
    <property type="term" value="F:DNA clamp loader activity"/>
    <property type="evidence" value="ECO:0007669"/>
    <property type="project" value="InterPro"/>
</dbReference>
<dbReference type="GO" id="GO:0000781">
    <property type="term" value="C:chromosome, telomeric region"/>
    <property type="evidence" value="ECO:0007669"/>
    <property type="project" value="Ensembl"/>
</dbReference>
<keyword evidence="4" id="KW-0158">Chromosome</keyword>
<keyword evidence="8" id="KW-0067">ATP-binding</keyword>
<dbReference type="Gene3D" id="3.40.50.300">
    <property type="entry name" value="P-loop containing nucleotide triphosphate hydrolases"/>
    <property type="match status" value="1"/>
</dbReference>
<dbReference type="SMART" id="SM00382">
    <property type="entry name" value="AAA"/>
    <property type="match status" value="1"/>
</dbReference>
<feature type="region of interest" description="Disordered" evidence="14">
    <location>
        <begin position="1"/>
        <end position="370"/>
    </location>
</feature>
<feature type="compositionally biased region" description="Low complexity" evidence="14">
    <location>
        <begin position="292"/>
        <end position="302"/>
    </location>
</feature>
<keyword evidence="9" id="KW-0539">Nucleus</keyword>
<dbReference type="Gene3D" id="1.10.8.60">
    <property type="match status" value="1"/>
</dbReference>
<sequence>MSTLGRLMAAAGAADTRGGPAPPPRAPMASPLSADGVTAARRWRHRCAPARRKDPGRRVGTAAYRERSAGSTGEHREPPGAERREHREPPGTTGNHREPPGTTGNHRERSAGSARNHREPPGAESRDHREPPGNTGSGAQGAPGTTRNHREPSGTTGSGAQGAPGTTGSGGPGAPGTTGNHRERRAGSSGREAPGAARSHRERSTGNHREPPGAEHREPPGTTGSGAPGTTGSGAPGTTGSGAPGTTGNHRERSTGSHRELREGSTGSRQEPPGAEHREHREHRAGAPPRPRMSGSGPGRPAEVAEWPAQPFEDFFGSTGLGPCAVRPLRGGPGRSRGQKQRAPSPVAEKSRAAAAPRKRATPGRSRAREELPWVERHRPETQNDLAVQKKKIEEVETWLKTHIFQRQPKQGGPILLLTGPPGCGKTATLQILARDLGLQVQEWTNPLSLDFTKEDLRSMFGHDSNSHTFPSQAQAALFQDFLLRANKYNKLQMLGESSENDKKLILIEDIPNQFYRDPGSLHEILRSFVRRSRCPLVFIISDNFSGDSNQRSLFPAEIVEELCIFNISFKPVAPTNMMKVLTRIAAAEASMNRENYAPDRTSLELLCRGCSGDIRSAINSLQFSSTKGCSLEKEFWSKKKKKCSTTKCEEAGVSKVRKRSKCDTSEDQEIQAIGGKDASIFLFHALGKIIYCKREAVSEAECPQLPAHLSRHRRDTLLIQPEEIVEKSHMSGSMFNLYLHQNYVDFFSDIDDVVRASEYLSTADVLCSNWSARLVMESYAASVATRGVIHSNTSRASAHQQGGMGFRPLHKPQWFLINKKYQENCIAAKSLFSSFCLPPECLQTELLPYLAMLANPMRNQAQIAFIQDVGRLPLKRHFGRLQLEALTDQDPGLPELSHGDGDPEGLPSSQSSGSDLPGSQPQPVAAQALLEEEELRIEEYDSD</sequence>
<keyword evidence="17" id="KW-1185">Reference proteome</keyword>
<name>H1A4J2_TAEGU</name>
<evidence type="ECO:0000256" key="13">
    <source>
        <dbReference type="ARBA" id="ARBA00069645"/>
    </source>
</evidence>
<dbReference type="PANTHER" id="PTHR12172:SF0">
    <property type="entry name" value="CELL CYCLE CHECKPOINT PROTEIN RAD17"/>
    <property type="match status" value="1"/>
</dbReference>
<dbReference type="FunFam" id="3.40.50.300:FF:000714">
    <property type="entry name" value="cell cycle checkpoint protein RAD17 isoform X1"/>
    <property type="match status" value="1"/>
</dbReference>
<dbReference type="NCBIfam" id="TIGR00602">
    <property type="entry name" value="rad24"/>
    <property type="match status" value="1"/>
</dbReference>
<accession>H1A4J2</accession>
<dbReference type="InterPro" id="IPR057927">
    <property type="entry name" value="RAD24-like_helical"/>
</dbReference>
<dbReference type="GO" id="GO:0005654">
    <property type="term" value="C:nucleoplasm"/>
    <property type="evidence" value="ECO:0007669"/>
    <property type="project" value="Ensembl"/>
</dbReference>
<feature type="region of interest" description="Disordered" evidence="14">
    <location>
        <begin position="887"/>
        <end position="928"/>
    </location>
</feature>
<evidence type="ECO:0000256" key="5">
    <source>
        <dbReference type="ARBA" id="ARBA00022553"/>
    </source>
</evidence>
<feature type="compositionally biased region" description="Low complexity" evidence="14">
    <location>
        <begin position="1"/>
        <end position="19"/>
    </location>
</feature>
<feature type="compositionally biased region" description="Basic and acidic residues" evidence="14">
    <location>
        <begin position="202"/>
        <end position="219"/>
    </location>
</feature>
<dbReference type="InterPro" id="IPR004582">
    <property type="entry name" value="Checkpoint_prot_Rad17_Rad24"/>
</dbReference>
<comment type="function">
    <text evidence="11">Essential for sustained cell growth, maintenance of chromosomal stability, and ATR-dependent checkpoint activation upon DNA damage. Has a weak ATPase activity required for binding to chromatin. Participates in the recruitment of the 9-1-1 (RAD1-RAD9-HUS1) complex and RHNO1 onto chromatin, and in CHEK1 activation. Involved in homologous recombination by mediating recruitment of the MRN complex to DNA damage sites. May also serve as a sensor of DNA replication progression.</text>
</comment>
<dbReference type="GO" id="GO:0006281">
    <property type="term" value="P:DNA repair"/>
    <property type="evidence" value="ECO:0007669"/>
    <property type="project" value="InterPro"/>
</dbReference>
<dbReference type="Proteomes" id="UP000007754">
    <property type="component" value="Chromosome Z"/>
</dbReference>
<dbReference type="InterPro" id="IPR027417">
    <property type="entry name" value="P-loop_NTPase"/>
</dbReference>
<feature type="compositionally biased region" description="Basic and acidic residues" evidence="14">
    <location>
        <begin position="249"/>
        <end position="263"/>
    </location>
</feature>
<comment type="subcellular location">
    <subcellularLocation>
        <location evidence="2">Chromosome</location>
    </subcellularLocation>
    <subcellularLocation>
        <location evidence="1">Nucleus</location>
    </subcellularLocation>
</comment>
<evidence type="ECO:0000256" key="4">
    <source>
        <dbReference type="ARBA" id="ARBA00022454"/>
    </source>
</evidence>
<dbReference type="InterPro" id="IPR018324">
    <property type="entry name" value="Rad17/Rad24_fun/met"/>
</dbReference>
<dbReference type="GeneTree" id="ENSGT00440000039046"/>
<evidence type="ECO:0000256" key="9">
    <source>
        <dbReference type="ARBA" id="ARBA00023242"/>
    </source>
</evidence>
<dbReference type="GO" id="GO:0035861">
    <property type="term" value="C:site of double-strand break"/>
    <property type="evidence" value="ECO:0007669"/>
    <property type="project" value="Ensembl"/>
</dbReference>
<gene>
    <name evidence="16" type="primary">RAD17</name>
</gene>
<dbReference type="InParanoid" id="H1A4J2"/>
<dbReference type="Pfam" id="PF03215">
    <property type="entry name" value="Rad17"/>
    <property type="match status" value="1"/>
</dbReference>
<feature type="compositionally biased region" description="Gly residues" evidence="14">
    <location>
        <begin position="223"/>
        <end position="245"/>
    </location>
</feature>
<dbReference type="PANTHER" id="PTHR12172">
    <property type="entry name" value="CELL CYCLE CHECKPOINT PROTEIN RAD17"/>
    <property type="match status" value="1"/>
</dbReference>
<dbReference type="Pfam" id="PF25812">
    <property type="entry name" value="RAD24_helical"/>
    <property type="match status" value="1"/>
</dbReference>
<evidence type="ECO:0000256" key="14">
    <source>
        <dbReference type="SAM" id="MobiDB-lite"/>
    </source>
</evidence>
<dbReference type="GO" id="GO:0031389">
    <property type="term" value="C:Rad17 RFC-like complex"/>
    <property type="evidence" value="ECO:0007669"/>
    <property type="project" value="InterPro"/>
</dbReference>
<evidence type="ECO:0000256" key="1">
    <source>
        <dbReference type="ARBA" id="ARBA00004123"/>
    </source>
</evidence>
<dbReference type="OMA" id="HRCAPAR"/>
<keyword evidence="5" id="KW-0597">Phosphoprotein</keyword>
<dbReference type="STRING" id="59729.ENSTGUP00000017808"/>
<evidence type="ECO:0000256" key="7">
    <source>
        <dbReference type="ARBA" id="ARBA00022763"/>
    </source>
</evidence>
<comment type="similarity">
    <text evidence="3">Belongs to the rad17/RAD24 family.</text>
</comment>
<evidence type="ECO:0000259" key="15">
    <source>
        <dbReference type="SMART" id="SM00382"/>
    </source>
</evidence>
<comment type="subunit">
    <text evidence="12">Part of a DNA-binding complex containing RFC2, RFC3, RFC4 and RFC5. Interacts with RAD1 and RAD9 within the 9-1-1 (RAD1-RAD9-HUS1) complex. Interacts with RAD9B, POLE, SNU13 and MCM7. DNA damage promotes interaction with ATR or ATM and disrupts interaction with the 9-1-1 (RAD1-RAD9-HUS1) complex. Interacts (when phosphorylated) with NBN; promoting recruitment of the MRN complex to DNA damage sites.</text>
</comment>
<feature type="compositionally biased region" description="Basic residues" evidence="14">
    <location>
        <begin position="41"/>
        <end position="50"/>
    </location>
</feature>
<protein>
    <recommendedName>
        <fullName evidence="13">Cell cycle checkpoint protein RAD17</fullName>
    </recommendedName>
</protein>
<reference evidence="16" key="2">
    <citation type="submission" date="2025-08" db="UniProtKB">
        <authorList>
            <consortium name="Ensembl"/>
        </authorList>
    </citation>
    <scope>IDENTIFICATION</scope>
</reference>
<dbReference type="GO" id="GO:0033314">
    <property type="term" value="P:mitotic DNA replication checkpoint signaling"/>
    <property type="evidence" value="ECO:0007669"/>
    <property type="project" value="TreeGrafter"/>
</dbReference>
<evidence type="ECO:0000256" key="6">
    <source>
        <dbReference type="ARBA" id="ARBA00022741"/>
    </source>
</evidence>
<dbReference type="GO" id="GO:0140463">
    <property type="term" value="F:chromatin-protein adaptor activity"/>
    <property type="evidence" value="ECO:0007669"/>
    <property type="project" value="Ensembl"/>
</dbReference>
<feature type="domain" description="AAA+ ATPase" evidence="15">
    <location>
        <begin position="412"/>
        <end position="564"/>
    </location>
</feature>
<evidence type="ECO:0000256" key="3">
    <source>
        <dbReference type="ARBA" id="ARBA00006168"/>
    </source>
</evidence>
<feature type="compositionally biased region" description="Basic and acidic residues" evidence="14">
    <location>
        <begin position="64"/>
        <end position="131"/>
    </location>
</feature>
<dbReference type="GO" id="GO:1990166">
    <property type="term" value="P:protein localization to site of double-strand break"/>
    <property type="evidence" value="ECO:0007669"/>
    <property type="project" value="Ensembl"/>
</dbReference>
<proteinExistence type="inferred from homology"/>
<keyword evidence="10" id="KW-0131">Cell cycle</keyword>
<keyword evidence="6" id="KW-0547">Nucleotide-binding</keyword>
<organism evidence="16 17">
    <name type="scientific">Taeniopygia guttata</name>
    <name type="common">Zebra finch</name>
    <name type="synonym">Poephila guttata</name>
    <dbReference type="NCBI Taxonomy" id="59729"/>
    <lineage>
        <taxon>Eukaryota</taxon>
        <taxon>Metazoa</taxon>
        <taxon>Chordata</taxon>
        <taxon>Craniata</taxon>
        <taxon>Vertebrata</taxon>
        <taxon>Euteleostomi</taxon>
        <taxon>Archelosauria</taxon>
        <taxon>Archosauria</taxon>
        <taxon>Dinosauria</taxon>
        <taxon>Saurischia</taxon>
        <taxon>Theropoda</taxon>
        <taxon>Coelurosauria</taxon>
        <taxon>Aves</taxon>
        <taxon>Neognathae</taxon>
        <taxon>Neoaves</taxon>
        <taxon>Telluraves</taxon>
        <taxon>Australaves</taxon>
        <taxon>Passeriformes</taxon>
        <taxon>Passeroidea</taxon>
        <taxon>Estrildidae</taxon>
        <taxon>Estrildinae</taxon>
        <taxon>Taeniopygia</taxon>
    </lineage>
</organism>
<dbReference type="HOGENOM" id="CLU_018598_0_0_1"/>
<evidence type="ECO:0000256" key="8">
    <source>
        <dbReference type="ARBA" id="ARBA00022840"/>
    </source>
</evidence>